<dbReference type="PROSITE" id="PS01223">
    <property type="entry name" value="PROA"/>
    <property type="match status" value="1"/>
</dbReference>
<dbReference type="InterPro" id="IPR016163">
    <property type="entry name" value="Ald_DH_C"/>
</dbReference>
<keyword evidence="3 7" id="KW-0641">Proline biosynthesis</keyword>
<dbReference type="AlphaFoldDB" id="A0A1U6HCD9"/>
<dbReference type="UniPathway" id="UPA00098">
    <property type="reaction ID" value="UER00360"/>
</dbReference>
<proteinExistence type="inferred from homology"/>
<evidence type="ECO:0000256" key="4">
    <source>
        <dbReference type="ARBA" id="ARBA00022857"/>
    </source>
</evidence>
<dbReference type="InterPro" id="IPR020593">
    <property type="entry name" value="G-glutamylP_reductase_CS"/>
</dbReference>
<dbReference type="Gene3D" id="3.40.605.10">
    <property type="entry name" value="Aldehyde Dehydrogenase, Chain A, domain 1"/>
    <property type="match status" value="1"/>
</dbReference>
<organism evidence="9 10">
    <name type="scientific">Novosphingobium mathurense</name>
    <dbReference type="NCBI Taxonomy" id="428990"/>
    <lineage>
        <taxon>Bacteria</taxon>
        <taxon>Pseudomonadati</taxon>
        <taxon>Pseudomonadota</taxon>
        <taxon>Alphaproteobacteria</taxon>
        <taxon>Sphingomonadales</taxon>
        <taxon>Sphingomonadaceae</taxon>
        <taxon>Novosphingobium</taxon>
    </lineage>
</organism>
<keyword evidence="5 7" id="KW-0560">Oxidoreductase</keyword>
<dbReference type="RefSeq" id="WP_079729961.1">
    <property type="nucleotide sequence ID" value="NZ_FVZE01000002.1"/>
</dbReference>
<comment type="similarity">
    <text evidence="7">Belongs to the gamma-glutamyl phosphate reductase family.</text>
</comment>
<dbReference type="Proteomes" id="UP000190989">
    <property type="component" value="Unassembled WGS sequence"/>
</dbReference>
<protein>
    <recommendedName>
        <fullName evidence="7">Gamma-glutamyl phosphate reductase</fullName>
        <shortName evidence="7">GPR</shortName>
        <ecNumber evidence="7">1.2.1.41</ecNumber>
    </recommendedName>
    <alternativeName>
        <fullName evidence="7">Glutamate-5-semialdehyde dehydrogenase</fullName>
    </alternativeName>
    <alternativeName>
        <fullName evidence="7">Glutamyl-gamma-semialdehyde dehydrogenase</fullName>
        <shortName evidence="7">GSA dehydrogenase</shortName>
    </alternativeName>
</protein>
<evidence type="ECO:0000313" key="9">
    <source>
        <dbReference type="EMBL" id="SLJ93406.1"/>
    </source>
</evidence>
<evidence type="ECO:0000256" key="1">
    <source>
        <dbReference type="ARBA" id="ARBA00004985"/>
    </source>
</evidence>
<keyword evidence="7" id="KW-0963">Cytoplasm</keyword>
<dbReference type="GO" id="GO:0055129">
    <property type="term" value="P:L-proline biosynthetic process"/>
    <property type="evidence" value="ECO:0007669"/>
    <property type="project" value="UniProtKB-UniRule"/>
</dbReference>
<evidence type="ECO:0000256" key="6">
    <source>
        <dbReference type="ARBA" id="ARBA00049024"/>
    </source>
</evidence>
<comment type="function">
    <text evidence="7">Catalyzes the NADPH-dependent reduction of L-glutamate 5-phosphate into L-glutamate 5-semialdehyde and phosphate. The product spontaneously undergoes cyclization to form 1-pyrroline-5-carboxylate.</text>
</comment>
<reference evidence="10" key="1">
    <citation type="submission" date="2017-02" db="EMBL/GenBank/DDBJ databases">
        <authorList>
            <person name="Varghese N."/>
            <person name="Submissions S."/>
        </authorList>
    </citation>
    <scope>NUCLEOTIDE SEQUENCE [LARGE SCALE GENOMIC DNA]</scope>
    <source>
        <strain evidence="10">SM117</strain>
    </source>
</reference>
<accession>A0A1U6HCD9</accession>
<dbReference type="GO" id="GO:0004350">
    <property type="term" value="F:glutamate-5-semialdehyde dehydrogenase activity"/>
    <property type="evidence" value="ECO:0007669"/>
    <property type="project" value="UniProtKB-UniRule"/>
</dbReference>
<comment type="catalytic activity">
    <reaction evidence="6 7">
        <text>L-glutamate 5-semialdehyde + phosphate + NADP(+) = L-glutamyl 5-phosphate + NADPH + H(+)</text>
        <dbReference type="Rhea" id="RHEA:19541"/>
        <dbReference type="ChEBI" id="CHEBI:15378"/>
        <dbReference type="ChEBI" id="CHEBI:43474"/>
        <dbReference type="ChEBI" id="CHEBI:57783"/>
        <dbReference type="ChEBI" id="CHEBI:58066"/>
        <dbReference type="ChEBI" id="CHEBI:58274"/>
        <dbReference type="ChEBI" id="CHEBI:58349"/>
        <dbReference type="EC" id="1.2.1.41"/>
    </reaction>
</comment>
<feature type="domain" description="Aldehyde dehydrogenase" evidence="8">
    <location>
        <begin position="19"/>
        <end position="279"/>
    </location>
</feature>
<dbReference type="InterPro" id="IPR015590">
    <property type="entry name" value="Aldehyde_DH_dom"/>
</dbReference>
<dbReference type="InterPro" id="IPR000965">
    <property type="entry name" value="GPR_dom"/>
</dbReference>
<sequence length="429" mass="44733">MTVETTIAGTTDAETPEVLVARIAREGRAAQRVLARLSDAQKAEALRAAAAALRESEAPILEANAIDIAAGEAKGLTGAMLDRLRLDPARLAGIADAVDQVAALPDPVGQVIEKTERPNGLQLSRVRIPIGLIGIIYESRPNVTADAAALCLRSGNAVLLRGGSEALHSNRAIQSAMAKGLESVGIPAAAIQLVPTQDRAVVGAMLTAAGLIDMIVPRGGKSLVARVQADARVPVLAHLDGICHTYVHAAADPEMARSVALNAKMRRTGICGAMETLLLDTQFPGSRDVVTSLLDAGCELRGDARARALDPRILPATEEDWDTEYLDAVLSVAVVDGLDAALDHIAMHSSHHTDAIITADEAAAERFLAEADSAIVMVNASSQFADGGEFGLGAEIGIATGRLHARGPVALEGLTTYKWQVRGTGQARP</sequence>
<dbReference type="InterPro" id="IPR012134">
    <property type="entry name" value="Glu-5-SA_DH"/>
</dbReference>
<evidence type="ECO:0000256" key="3">
    <source>
        <dbReference type="ARBA" id="ARBA00022650"/>
    </source>
</evidence>
<evidence type="ECO:0000256" key="2">
    <source>
        <dbReference type="ARBA" id="ARBA00022605"/>
    </source>
</evidence>
<name>A0A1U6HCD9_9SPHN</name>
<gene>
    <name evidence="7" type="primary">proA</name>
    <name evidence="9" type="ORF">SAMN06295987_102124</name>
</gene>
<comment type="pathway">
    <text evidence="1 7">Amino-acid biosynthesis; L-proline biosynthesis; L-glutamate 5-semialdehyde from L-glutamate: step 2/2.</text>
</comment>
<keyword evidence="10" id="KW-1185">Reference proteome</keyword>
<keyword evidence="4 7" id="KW-0521">NADP</keyword>
<comment type="subcellular location">
    <subcellularLocation>
        <location evidence="7">Cytoplasm</location>
    </subcellularLocation>
</comment>
<dbReference type="PANTHER" id="PTHR11063:SF8">
    <property type="entry name" value="DELTA-1-PYRROLINE-5-CARBOXYLATE SYNTHASE"/>
    <property type="match status" value="1"/>
</dbReference>
<dbReference type="NCBIfam" id="NF001221">
    <property type="entry name" value="PRK00197.1"/>
    <property type="match status" value="1"/>
</dbReference>
<evidence type="ECO:0000259" key="8">
    <source>
        <dbReference type="Pfam" id="PF00171"/>
    </source>
</evidence>
<dbReference type="EMBL" id="FVZE01000002">
    <property type="protein sequence ID" value="SLJ93406.1"/>
    <property type="molecule type" value="Genomic_DNA"/>
</dbReference>
<keyword evidence="2 7" id="KW-0028">Amino-acid biosynthesis</keyword>
<dbReference type="PANTHER" id="PTHR11063">
    <property type="entry name" value="GLUTAMATE SEMIALDEHYDE DEHYDROGENASE"/>
    <property type="match status" value="1"/>
</dbReference>
<dbReference type="PIRSF" id="PIRSF000151">
    <property type="entry name" value="GPR"/>
    <property type="match status" value="1"/>
</dbReference>
<dbReference type="EC" id="1.2.1.41" evidence="7"/>
<dbReference type="Pfam" id="PF00171">
    <property type="entry name" value="Aldedh"/>
    <property type="match status" value="1"/>
</dbReference>
<evidence type="ECO:0000313" key="10">
    <source>
        <dbReference type="Proteomes" id="UP000190989"/>
    </source>
</evidence>
<dbReference type="InterPro" id="IPR016162">
    <property type="entry name" value="Ald_DH_N"/>
</dbReference>
<dbReference type="Gene3D" id="3.40.309.10">
    <property type="entry name" value="Aldehyde Dehydrogenase, Chain A, domain 2"/>
    <property type="match status" value="1"/>
</dbReference>
<dbReference type="HAMAP" id="MF_00412">
    <property type="entry name" value="ProA"/>
    <property type="match status" value="1"/>
</dbReference>
<dbReference type="SUPFAM" id="SSF53720">
    <property type="entry name" value="ALDH-like"/>
    <property type="match status" value="1"/>
</dbReference>
<dbReference type="InterPro" id="IPR016161">
    <property type="entry name" value="Ald_DH/histidinol_DH"/>
</dbReference>
<dbReference type="GO" id="GO:0005737">
    <property type="term" value="C:cytoplasm"/>
    <property type="evidence" value="ECO:0007669"/>
    <property type="project" value="UniProtKB-SubCell"/>
</dbReference>
<evidence type="ECO:0000256" key="5">
    <source>
        <dbReference type="ARBA" id="ARBA00023002"/>
    </source>
</evidence>
<dbReference type="GO" id="GO:0050661">
    <property type="term" value="F:NADP binding"/>
    <property type="evidence" value="ECO:0007669"/>
    <property type="project" value="InterPro"/>
</dbReference>
<dbReference type="NCBIfam" id="TIGR00407">
    <property type="entry name" value="proA"/>
    <property type="match status" value="1"/>
</dbReference>
<evidence type="ECO:0000256" key="7">
    <source>
        <dbReference type="HAMAP-Rule" id="MF_00412"/>
    </source>
</evidence>
<dbReference type="STRING" id="428990.SAMN06295987_102124"/>
<dbReference type="CDD" id="cd07079">
    <property type="entry name" value="ALDH_F18-19_ProA-GPR"/>
    <property type="match status" value="1"/>
</dbReference>